<feature type="compositionally biased region" description="Basic and acidic residues" evidence="1">
    <location>
        <begin position="85"/>
        <end position="98"/>
    </location>
</feature>
<sequence>MVDKDLVELRARFMDSGRIRRSCTIEKNNDLKKSEKSDVKNKNVKKLLKSPDKSTNTTAKKKVLKIPKDLKKTKRRTVSKKKQTSKKDVNKKQGEISPKKSTNVVYKEATGLTSEEDSEFSSESEGEWDERTTDSQGNKRTGKRQSRIECASESDSNPDPENSSTENETDEEAAGPSGSNAKSIRRKKTTFRKRPAKQNCFGAPKRILMDSGFNPRFEPGRIEQAKMNFSETLGQPMENETSWTEAELSILTDVLDSMRAKAEHLGIYGLSERQVLKIQRQLSTKSVRQIKAAVSSTLLQIKENEEITDPEKHSPAFLWNELFQSVFNYDNEMKVILAKQQDAFQSFFKDKAEEVEFEDMRNREIKLAKEDREELGVPKQAEVDFPEIYRYLATMSSGKKKFLPTLNIASSAILVELLDEIEKETEDVVTTSLQNELNQCYQATLTNRRVVPFLDNKRRVYSARNRQFDEFNPLALNLPSWKERLCANGDNESVHDFSMEFEN</sequence>
<feature type="compositionally biased region" description="Acidic residues" evidence="1">
    <location>
        <begin position="114"/>
        <end position="128"/>
    </location>
</feature>
<dbReference type="EMBL" id="FN653015">
    <property type="protein sequence ID" value="CBY20915.1"/>
    <property type="molecule type" value="Genomic_DNA"/>
</dbReference>
<proteinExistence type="predicted"/>
<accession>E4WQM4</accession>
<evidence type="ECO:0000256" key="1">
    <source>
        <dbReference type="SAM" id="MobiDB-lite"/>
    </source>
</evidence>
<name>E4WQM4_OIKDI</name>
<feature type="region of interest" description="Disordered" evidence="1">
    <location>
        <begin position="30"/>
        <end position="196"/>
    </location>
</feature>
<reference evidence="2" key="1">
    <citation type="journal article" date="2010" name="Science">
        <title>Plasticity of animal genome architecture unmasked by rapid evolution of a pelagic tunicate.</title>
        <authorList>
            <person name="Denoeud F."/>
            <person name="Henriet S."/>
            <person name="Mungpakdee S."/>
            <person name="Aury J.M."/>
            <person name="Da Silva C."/>
            <person name="Brinkmann H."/>
            <person name="Mikhaleva J."/>
            <person name="Olsen L.C."/>
            <person name="Jubin C."/>
            <person name="Canestro C."/>
            <person name="Bouquet J.M."/>
            <person name="Danks G."/>
            <person name="Poulain J."/>
            <person name="Campsteijn C."/>
            <person name="Adamski M."/>
            <person name="Cross I."/>
            <person name="Yadetie F."/>
            <person name="Muffato M."/>
            <person name="Louis A."/>
            <person name="Butcher S."/>
            <person name="Tsagkogeorga G."/>
            <person name="Konrad A."/>
            <person name="Singh S."/>
            <person name="Jensen M.F."/>
            <person name="Cong E.H."/>
            <person name="Eikeseth-Otteraa H."/>
            <person name="Noel B."/>
            <person name="Anthouard V."/>
            <person name="Porcel B.M."/>
            <person name="Kachouri-Lafond R."/>
            <person name="Nishino A."/>
            <person name="Ugolini M."/>
            <person name="Chourrout P."/>
            <person name="Nishida H."/>
            <person name="Aasland R."/>
            <person name="Huzurbazar S."/>
            <person name="Westhof E."/>
            <person name="Delsuc F."/>
            <person name="Lehrach H."/>
            <person name="Reinhardt R."/>
            <person name="Weissenbach J."/>
            <person name="Roy S.W."/>
            <person name="Artiguenave F."/>
            <person name="Postlethwait J.H."/>
            <person name="Manak J.R."/>
            <person name="Thompson E.M."/>
            <person name="Jaillon O."/>
            <person name="Du Pasquier L."/>
            <person name="Boudinot P."/>
            <person name="Liberles D.A."/>
            <person name="Volff J.N."/>
            <person name="Philippe H."/>
            <person name="Lenhard B."/>
            <person name="Roest Crollius H."/>
            <person name="Wincker P."/>
            <person name="Chourrout D."/>
        </authorList>
    </citation>
    <scope>NUCLEOTIDE SEQUENCE [LARGE SCALE GENOMIC DNA]</scope>
</reference>
<dbReference type="AlphaFoldDB" id="E4WQM4"/>
<dbReference type="InParanoid" id="E4WQM4"/>
<dbReference type="Proteomes" id="UP000001307">
    <property type="component" value="Unassembled WGS sequence"/>
</dbReference>
<evidence type="ECO:0000313" key="3">
    <source>
        <dbReference type="Proteomes" id="UP000001307"/>
    </source>
</evidence>
<protein>
    <submittedName>
        <fullName evidence="2">Uncharacterized protein</fullName>
    </submittedName>
</protein>
<gene>
    <name evidence="2" type="ORF">GSOID_T00000924001</name>
</gene>
<evidence type="ECO:0000313" key="2">
    <source>
        <dbReference type="EMBL" id="CBY20915.1"/>
    </source>
</evidence>
<organism evidence="2">
    <name type="scientific">Oikopleura dioica</name>
    <name type="common">Tunicate</name>
    <dbReference type="NCBI Taxonomy" id="34765"/>
    <lineage>
        <taxon>Eukaryota</taxon>
        <taxon>Metazoa</taxon>
        <taxon>Chordata</taxon>
        <taxon>Tunicata</taxon>
        <taxon>Appendicularia</taxon>
        <taxon>Copelata</taxon>
        <taxon>Oikopleuridae</taxon>
        <taxon>Oikopleura</taxon>
    </lineage>
</organism>
<feature type="compositionally biased region" description="Basic residues" evidence="1">
    <location>
        <begin position="59"/>
        <end position="84"/>
    </location>
</feature>
<feature type="compositionally biased region" description="Basic and acidic residues" evidence="1">
    <location>
        <begin position="30"/>
        <end position="41"/>
    </location>
</feature>
<dbReference type="OrthoDB" id="10450322at2759"/>
<keyword evidence="3" id="KW-1185">Reference proteome</keyword>
<feature type="compositionally biased region" description="Basic residues" evidence="1">
    <location>
        <begin position="183"/>
        <end position="196"/>
    </location>
</feature>